<dbReference type="NCBIfam" id="NF002730">
    <property type="entry name" value="PRK02628.1"/>
    <property type="match status" value="1"/>
</dbReference>
<evidence type="ECO:0000256" key="5">
    <source>
        <dbReference type="ARBA" id="ARBA00022840"/>
    </source>
</evidence>
<dbReference type="InterPro" id="IPR041856">
    <property type="entry name" value="NAD+_synth_C"/>
</dbReference>
<dbReference type="GO" id="GO:0005524">
    <property type="term" value="F:ATP binding"/>
    <property type="evidence" value="ECO:0007669"/>
    <property type="project" value="UniProtKB-UniRule"/>
</dbReference>
<feature type="binding site" evidence="7">
    <location>
        <begin position="359"/>
        <end position="366"/>
    </location>
    <ligand>
        <name>ATP</name>
        <dbReference type="ChEBI" id="CHEBI:30616"/>
    </ligand>
</feature>
<comment type="caution">
    <text evidence="7">Lacks conserved residue(s) required for the propagation of feature annotation.</text>
</comment>
<dbReference type="GO" id="GO:0008795">
    <property type="term" value="F:NAD+ synthase activity"/>
    <property type="evidence" value="ECO:0007669"/>
    <property type="project" value="UniProtKB-UniRule"/>
</dbReference>
<dbReference type="PANTHER" id="PTHR23090:SF9">
    <property type="entry name" value="GLUTAMINE-DEPENDENT NAD(+) SYNTHETASE"/>
    <property type="match status" value="1"/>
</dbReference>
<dbReference type="InterPro" id="IPR003010">
    <property type="entry name" value="C-N_Hydrolase"/>
</dbReference>
<evidence type="ECO:0000256" key="3">
    <source>
        <dbReference type="ARBA" id="ARBA00022598"/>
    </source>
</evidence>
<dbReference type="InterPro" id="IPR036526">
    <property type="entry name" value="C-N_Hydrolase_sf"/>
</dbReference>
<evidence type="ECO:0000313" key="11">
    <source>
        <dbReference type="EMBL" id="HIT47476.1"/>
    </source>
</evidence>
<feature type="binding site" evidence="7">
    <location>
        <position position="469"/>
    </location>
    <ligand>
        <name>ATP</name>
        <dbReference type="ChEBI" id="CHEBI:30616"/>
    </ligand>
</feature>
<comment type="caution">
    <text evidence="11">The sequence shown here is derived from an EMBL/GenBank/DDBJ whole genome shotgun (WGS) entry which is preliminary data.</text>
</comment>
<dbReference type="CDD" id="cd00553">
    <property type="entry name" value="NAD_synthase"/>
    <property type="match status" value="1"/>
</dbReference>
<dbReference type="GO" id="GO:0004359">
    <property type="term" value="F:glutaminase activity"/>
    <property type="evidence" value="ECO:0007669"/>
    <property type="project" value="InterPro"/>
</dbReference>
<dbReference type="InterPro" id="IPR014445">
    <property type="entry name" value="Gln-dep_NAD_synthase"/>
</dbReference>
<comment type="function">
    <text evidence="7">Catalyzes the ATP-dependent amidation of deamido-NAD to form NAD. Uses L-glutamine as a nitrogen source.</text>
</comment>
<feature type="binding site" evidence="7">
    <location>
        <begin position="479"/>
        <end position="482"/>
    </location>
    <ligand>
        <name>deamido-NAD(+)</name>
        <dbReference type="ChEBI" id="CHEBI:58437"/>
        <note>ligand shared between two neighboring subunits</note>
    </ligand>
</feature>
<comment type="pathway">
    <text evidence="1 7 8">Cofactor biosynthesis; NAD(+) biosynthesis; NAD(+) from deamido-NAD(+) (L-Gln route): step 1/1.</text>
</comment>
<dbReference type="HAMAP" id="MF_02090">
    <property type="entry name" value="NadE_glutamine_dep"/>
    <property type="match status" value="1"/>
</dbReference>
<keyword evidence="5 7" id="KW-0067">ATP-binding</keyword>
<dbReference type="SUPFAM" id="SSF56317">
    <property type="entry name" value="Carbon-nitrogen hydrolase"/>
    <property type="match status" value="1"/>
</dbReference>
<evidence type="ECO:0000256" key="6">
    <source>
        <dbReference type="ARBA" id="ARBA00023027"/>
    </source>
</evidence>
<evidence type="ECO:0000259" key="10">
    <source>
        <dbReference type="PROSITE" id="PS50263"/>
    </source>
</evidence>
<feature type="binding site" evidence="7">
    <location>
        <position position="609"/>
    </location>
    <ligand>
        <name>deamido-NAD(+)</name>
        <dbReference type="ChEBI" id="CHEBI:58437"/>
        <note>ligand shared between two neighboring subunits</note>
    </ligand>
</feature>
<feature type="domain" description="CN hydrolase" evidence="10">
    <location>
        <begin position="7"/>
        <end position="272"/>
    </location>
</feature>
<keyword evidence="4 7" id="KW-0547">Nucleotide-binding</keyword>
<gene>
    <name evidence="7" type="primary">nadE</name>
    <name evidence="11" type="ORF">IAC35_06430</name>
</gene>
<feature type="active site" description="Nucleophile; for glutaminase activity" evidence="7">
    <location>
        <position position="172"/>
    </location>
</feature>
<evidence type="ECO:0000313" key="12">
    <source>
        <dbReference type="Proteomes" id="UP000886881"/>
    </source>
</evidence>
<sequence length="642" mass="71069">MDNYGFLRVAAAMPRVHVADPDSNCREMSDLIKDAVLRGVSVVAFPELSVTGYTCADLFGQQTLADSAEKACADLLRLSAGMDCAVVFGTPMRFRGRLYNCAVVSRGGRIVGIVPKTYLAGNGEFYEPRWFESAARLPEECVPVEFAGQKDIPFGVRQLFSVGHALFGVEICQDLWSPVPPSSWAALAGAQLIVNISASNEVLMKHEYRRLLVSSTSSRLFAAYLYCSCGYGESTQDLVWAGSSLIYENGSLIAENERFRRDAALLCGDVDIERLETLRTKEHCYGYAGKAPEYAVRDAGRPAHTDFYSSLLRHVEPHPFVPQGNPEALSARCREILSSQVAGLSTRLEHIRCRKAVIGVSGGLDSTLALIVTALAFDELGLPRKNIVTVTMPGFGTSDRTHDNSTRLMELFGTEHREISIVPATRRHFEDIGQDESVHDLTYENSQARERTQILMDLAGKVGGIVIGTGDLSELALGWCTYNGDHMSMYGVNASVPKTLVRTLVVWAANNRFEDSDELKRVLLDVADTPISPELVPVAEDGSIAQKTEDLVGPYELHDFFLYNFFRCGYAPKKLLFLALKAFAGVYDEETVSHWLSNFMKRFFSQQFKRSCLPDGPKVGSVSLSPRGDWRMPSDLETWWKL</sequence>
<dbReference type="PROSITE" id="PS50263">
    <property type="entry name" value="CN_HYDROLASE"/>
    <property type="match status" value="1"/>
</dbReference>
<accession>A0A9D1GNL3</accession>
<dbReference type="Proteomes" id="UP000886881">
    <property type="component" value="Unassembled WGS sequence"/>
</dbReference>
<dbReference type="PIRSF" id="PIRSF006630">
    <property type="entry name" value="NADS_GAT"/>
    <property type="match status" value="1"/>
</dbReference>
<feature type="binding site" evidence="7">
    <location>
        <position position="199"/>
    </location>
    <ligand>
        <name>L-glutamine</name>
        <dbReference type="ChEBI" id="CHEBI:58359"/>
    </ligand>
</feature>
<feature type="binding site" evidence="7">
    <location>
        <position position="474"/>
    </location>
    <ligand>
        <name>deamido-NAD(+)</name>
        <dbReference type="ChEBI" id="CHEBI:58437"/>
        <note>ligand shared between two neighboring subunits</note>
    </ligand>
</feature>
<dbReference type="Pfam" id="PF00795">
    <property type="entry name" value="CN_hydrolase"/>
    <property type="match status" value="1"/>
</dbReference>
<dbReference type="InterPro" id="IPR003694">
    <property type="entry name" value="NAD_synthase"/>
</dbReference>
<dbReference type="InterPro" id="IPR022310">
    <property type="entry name" value="NAD/GMP_synthase"/>
</dbReference>
<dbReference type="GO" id="GO:0005737">
    <property type="term" value="C:cytoplasm"/>
    <property type="evidence" value="ECO:0007669"/>
    <property type="project" value="InterPro"/>
</dbReference>
<name>A0A9D1GNL3_9BACT</name>
<keyword evidence="3 7" id="KW-0436">Ligase</keyword>
<reference evidence="11" key="1">
    <citation type="submission" date="2020-10" db="EMBL/GenBank/DDBJ databases">
        <authorList>
            <person name="Gilroy R."/>
        </authorList>
    </citation>
    <scope>NUCLEOTIDE SEQUENCE</scope>
    <source>
        <strain evidence="11">ChiHecec2B26-709</strain>
    </source>
</reference>
<dbReference type="Gene3D" id="3.40.50.620">
    <property type="entry name" value="HUPs"/>
    <property type="match status" value="1"/>
</dbReference>
<proteinExistence type="inferred from homology"/>
<dbReference type="AlphaFoldDB" id="A0A9D1GNL3"/>
<dbReference type="GO" id="GO:0003952">
    <property type="term" value="F:NAD+ synthase (glutamine-hydrolyzing) activity"/>
    <property type="evidence" value="ECO:0007669"/>
    <property type="project" value="UniProtKB-UniRule"/>
</dbReference>
<reference evidence="11" key="2">
    <citation type="journal article" date="2021" name="PeerJ">
        <title>Extensive microbial diversity within the chicken gut microbiome revealed by metagenomics and culture.</title>
        <authorList>
            <person name="Gilroy R."/>
            <person name="Ravi A."/>
            <person name="Getino M."/>
            <person name="Pursley I."/>
            <person name="Horton D.L."/>
            <person name="Alikhan N.F."/>
            <person name="Baker D."/>
            <person name="Gharbi K."/>
            <person name="Hall N."/>
            <person name="Watson M."/>
            <person name="Adriaenssens E.M."/>
            <person name="Foster-Nyarko E."/>
            <person name="Jarju S."/>
            <person name="Secka A."/>
            <person name="Antonio M."/>
            <person name="Oren A."/>
            <person name="Chaudhuri R.R."/>
            <person name="La Ragione R."/>
            <person name="Hildebrand F."/>
            <person name="Pallen M.J."/>
        </authorList>
    </citation>
    <scope>NUCLEOTIDE SEQUENCE</scope>
    <source>
        <strain evidence="11">ChiHecec2B26-709</strain>
    </source>
</reference>
<evidence type="ECO:0000256" key="4">
    <source>
        <dbReference type="ARBA" id="ARBA00022741"/>
    </source>
</evidence>
<dbReference type="Pfam" id="PF02540">
    <property type="entry name" value="NAD_synthase"/>
    <property type="match status" value="1"/>
</dbReference>
<dbReference type="InterPro" id="IPR014729">
    <property type="entry name" value="Rossmann-like_a/b/a_fold"/>
</dbReference>
<evidence type="ECO:0000256" key="1">
    <source>
        <dbReference type="ARBA" id="ARBA00005188"/>
    </source>
</evidence>
<dbReference type="Gene3D" id="1.10.10.1140">
    <property type="entry name" value="Glutamine-dependent NAD+ synthetase, C-terminal domain"/>
    <property type="match status" value="1"/>
</dbReference>
<evidence type="ECO:0000256" key="9">
    <source>
        <dbReference type="RuleBase" id="RU003811"/>
    </source>
</evidence>
<dbReference type="PANTHER" id="PTHR23090">
    <property type="entry name" value="NH 3 /GLUTAMINE-DEPENDENT NAD + SYNTHETASE"/>
    <property type="match status" value="1"/>
</dbReference>
<dbReference type="EMBL" id="DVLC01000119">
    <property type="protein sequence ID" value="HIT47476.1"/>
    <property type="molecule type" value="Genomic_DNA"/>
</dbReference>
<protein>
    <recommendedName>
        <fullName evidence="7 8">Glutamine-dependent NAD(+) synthetase</fullName>
        <ecNumber evidence="7 8">6.3.5.1</ecNumber>
    </recommendedName>
    <alternativeName>
        <fullName evidence="7 8">NAD(+) synthase [glutamine-hydrolyzing]</fullName>
    </alternativeName>
</protein>
<keyword evidence="6 7" id="KW-0520">NAD</keyword>
<comment type="catalytic activity">
    <reaction evidence="7 8">
        <text>deamido-NAD(+) + L-glutamine + ATP + H2O = L-glutamate + AMP + diphosphate + NAD(+) + H(+)</text>
        <dbReference type="Rhea" id="RHEA:24384"/>
        <dbReference type="ChEBI" id="CHEBI:15377"/>
        <dbReference type="ChEBI" id="CHEBI:15378"/>
        <dbReference type="ChEBI" id="CHEBI:29985"/>
        <dbReference type="ChEBI" id="CHEBI:30616"/>
        <dbReference type="ChEBI" id="CHEBI:33019"/>
        <dbReference type="ChEBI" id="CHEBI:57540"/>
        <dbReference type="ChEBI" id="CHEBI:58359"/>
        <dbReference type="ChEBI" id="CHEBI:58437"/>
        <dbReference type="ChEBI" id="CHEBI:456215"/>
        <dbReference type="EC" id="6.3.5.1"/>
    </reaction>
</comment>
<dbReference type="SUPFAM" id="SSF52402">
    <property type="entry name" value="Adenine nucleotide alpha hydrolases-like"/>
    <property type="match status" value="1"/>
</dbReference>
<dbReference type="GO" id="GO:0009435">
    <property type="term" value="P:NAD+ biosynthetic process"/>
    <property type="evidence" value="ECO:0007669"/>
    <property type="project" value="UniProtKB-UniRule"/>
</dbReference>
<dbReference type="Gene3D" id="3.60.110.10">
    <property type="entry name" value="Carbon-nitrogen hydrolase"/>
    <property type="match status" value="1"/>
</dbReference>
<dbReference type="EC" id="6.3.5.1" evidence="7 8"/>
<feature type="binding site" evidence="7">
    <location>
        <position position="445"/>
    </location>
    <ligand>
        <name>deamido-NAD(+)</name>
        <dbReference type="ChEBI" id="CHEBI:58437"/>
        <note>ligand shared between two neighboring subunits</note>
    </ligand>
</feature>
<comment type="similarity">
    <text evidence="2 7 8">In the C-terminal section; belongs to the NAD synthetase family.</text>
</comment>
<feature type="active site" description="For glutaminase activity" evidence="7">
    <location>
        <position position="116"/>
    </location>
</feature>
<evidence type="ECO:0000256" key="8">
    <source>
        <dbReference type="PIRNR" id="PIRNR006630"/>
    </source>
</evidence>
<feature type="active site" description="Proton acceptor; for glutaminase activity" evidence="7">
    <location>
        <position position="47"/>
    </location>
</feature>
<organism evidence="11 12">
    <name type="scientific">Candidatus Cryptobacteroides merdipullorum</name>
    <dbReference type="NCBI Taxonomy" id="2840771"/>
    <lineage>
        <taxon>Bacteria</taxon>
        <taxon>Pseudomonadati</taxon>
        <taxon>Bacteroidota</taxon>
        <taxon>Bacteroidia</taxon>
        <taxon>Bacteroidales</taxon>
        <taxon>Candidatus Cryptobacteroides</taxon>
    </lineage>
</organism>
<dbReference type="NCBIfam" id="TIGR00552">
    <property type="entry name" value="nadE"/>
    <property type="match status" value="1"/>
</dbReference>
<feature type="binding site" evidence="7">
    <location>
        <position position="205"/>
    </location>
    <ligand>
        <name>L-glutamine</name>
        <dbReference type="ChEBI" id="CHEBI:58359"/>
    </ligand>
</feature>
<comment type="similarity">
    <text evidence="9">Belongs to the NAD synthetase family.</text>
</comment>
<dbReference type="CDD" id="cd07570">
    <property type="entry name" value="GAT_Gln-NAD-synth"/>
    <property type="match status" value="1"/>
</dbReference>
<evidence type="ECO:0000256" key="2">
    <source>
        <dbReference type="ARBA" id="ARBA00007145"/>
    </source>
</evidence>
<evidence type="ECO:0000256" key="7">
    <source>
        <dbReference type="HAMAP-Rule" id="MF_02090"/>
    </source>
</evidence>